<reference evidence="1 2" key="1">
    <citation type="submission" date="2020-08" db="EMBL/GenBank/DDBJ databases">
        <title>A Genomic Blueprint of the Chicken Gut Microbiome.</title>
        <authorList>
            <person name="Gilroy R."/>
            <person name="Ravi A."/>
            <person name="Getino M."/>
            <person name="Pursley I."/>
            <person name="Horton D.L."/>
            <person name="Alikhan N.-F."/>
            <person name="Baker D."/>
            <person name="Gharbi K."/>
            <person name="Hall N."/>
            <person name="Watson M."/>
            <person name="Adriaenssens E.M."/>
            <person name="Foster-Nyarko E."/>
            <person name="Jarju S."/>
            <person name="Secka A."/>
            <person name="Antonio M."/>
            <person name="Oren A."/>
            <person name="Chaudhuri R."/>
            <person name="La Ragione R.M."/>
            <person name="Hildebrand F."/>
            <person name="Pallen M.J."/>
        </authorList>
    </citation>
    <scope>NUCLEOTIDE SEQUENCE [LARGE SCALE GENOMIC DNA]</scope>
    <source>
        <strain evidence="1 2">Sa3CVN1</strain>
    </source>
</reference>
<protein>
    <submittedName>
        <fullName evidence="1">DUF1292 domain-containing protein</fullName>
    </submittedName>
</protein>
<name>A0ABR8PR68_9CLOT</name>
<organism evidence="1 2">
    <name type="scientific">Clostridium cibarium</name>
    <dbReference type="NCBI Taxonomy" id="2762247"/>
    <lineage>
        <taxon>Bacteria</taxon>
        <taxon>Bacillati</taxon>
        <taxon>Bacillota</taxon>
        <taxon>Clostridia</taxon>
        <taxon>Eubacteriales</taxon>
        <taxon>Clostridiaceae</taxon>
        <taxon>Clostridium</taxon>
    </lineage>
</organism>
<evidence type="ECO:0000313" key="1">
    <source>
        <dbReference type="EMBL" id="MBD7910668.1"/>
    </source>
</evidence>
<sequence length="218" mass="25666">MTKSIDFIDKEKDYWGKIFTDITYAISEISPFVEEKDLMTRRYYTKVGILKEYMTKLNSSELDSKKKSFFNMFKDDERITNLQRFKQNNLSTFKQLESCSKCQCLNCSFECKFSSCSSCKEGSLLKSCDKDKFNVRTYTNFNLDLTNNDTGEANKYKVLAVVENCRLEKLYIFLENMYNPDDKLVLYYYPGIKSDDFGEITDSFEFDSVVQAYQESDY</sequence>
<dbReference type="RefSeq" id="WP_143315670.1">
    <property type="nucleotide sequence ID" value="NZ_JACSRA010000005.1"/>
</dbReference>
<gene>
    <name evidence="1" type="ORF">H9661_04770</name>
</gene>
<keyword evidence="2" id="KW-1185">Reference proteome</keyword>
<evidence type="ECO:0000313" key="2">
    <source>
        <dbReference type="Proteomes" id="UP000627781"/>
    </source>
</evidence>
<comment type="caution">
    <text evidence="1">The sequence shown here is derived from an EMBL/GenBank/DDBJ whole genome shotgun (WGS) entry which is preliminary data.</text>
</comment>
<dbReference type="Proteomes" id="UP000627781">
    <property type="component" value="Unassembled WGS sequence"/>
</dbReference>
<dbReference type="EMBL" id="JACSRA010000005">
    <property type="protein sequence ID" value="MBD7910668.1"/>
    <property type="molecule type" value="Genomic_DNA"/>
</dbReference>
<accession>A0ABR8PR68</accession>
<proteinExistence type="predicted"/>